<evidence type="ECO:0000313" key="14">
    <source>
        <dbReference type="EMBL" id="TQB69802.1"/>
    </source>
</evidence>
<dbReference type="GO" id="GO:0005737">
    <property type="term" value="C:cytoplasm"/>
    <property type="evidence" value="ECO:0007669"/>
    <property type="project" value="TreeGrafter"/>
</dbReference>
<dbReference type="InterPro" id="IPR009006">
    <property type="entry name" value="Ala_racemase/Decarboxylase_C"/>
</dbReference>
<evidence type="ECO:0000256" key="2">
    <source>
        <dbReference type="ARBA" id="ARBA00008872"/>
    </source>
</evidence>
<evidence type="ECO:0000256" key="5">
    <source>
        <dbReference type="ARBA" id="ARBA00023239"/>
    </source>
</evidence>
<feature type="active site" description="Proton donor" evidence="10">
    <location>
        <position position="337"/>
    </location>
</feature>
<feature type="domain" description="Orn/DAP/Arg decarboxylase 2 C-terminal" evidence="12">
    <location>
        <begin position="266"/>
        <end position="365"/>
    </location>
</feature>
<dbReference type="PRINTS" id="PR01182">
    <property type="entry name" value="ORNDCRBXLASE"/>
</dbReference>
<dbReference type="PROSITE" id="PS00879">
    <property type="entry name" value="ODR_DC_2_2"/>
    <property type="match status" value="1"/>
</dbReference>
<keyword evidence="15" id="KW-1185">Reference proteome</keyword>
<dbReference type="InterPro" id="IPR022657">
    <property type="entry name" value="De-COase2_CS"/>
</dbReference>
<dbReference type="GO" id="GO:0033387">
    <property type="term" value="P:putrescine biosynthetic process from arginine, via ornithine"/>
    <property type="evidence" value="ECO:0007669"/>
    <property type="project" value="TreeGrafter"/>
</dbReference>
<evidence type="ECO:0000259" key="12">
    <source>
        <dbReference type="Pfam" id="PF00278"/>
    </source>
</evidence>
<dbReference type="CDD" id="cd00622">
    <property type="entry name" value="PLPDE_III_ODC"/>
    <property type="match status" value="1"/>
</dbReference>
<proteinExistence type="inferred from homology"/>
<dbReference type="Pfam" id="PF02784">
    <property type="entry name" value="Orn_Arg_deC_N"/>
    <property type="match status" value="1"/>
</dbReference>
<dbReference type="InterPro" id="IPR022653">
    <property type="entry name" value="De-COase2_pyr-phos_BS"/>
</dbReference>
<feature type="modified residue" description="N6-(pyridoxal phosphate)lysine" evidence="10">
    <location>
        <position position="60"/>
    </location>
</feature>
<evidence type="ECO:0000256" key="8">
    <source>
        <dbReference type="ARBA" id="ARBA00046672"/>
    </source>
</evidence>
<evidence type="ECO:0000256" key="1">
    <source>
        <dbReference type="ARBA" id="ARBA00001933"/>
    </source>
</evidence>
<dbReference type="STRING" id="5098.A0A507QRQ8"/>
<dbReference type="Gene3D" id="3.20.20.10">
    <property type="entry name" value="Alanine racemase"/>
    <property type="match status" value="1"/>
</dbReference>
<evidence type="ECO:0000256" key="11">
    <source>
        <dbReference type="RuleBase" id="RU003737"/>
    </source>
</evidence>
<dbReference type="SUPFAM" id="SSF50621">
    <property type="entry name" value="Alanine racemase C-terminal domain-like"/>
    <property type="match status" value="1"/>
</dbReference>
<dbReference type="PRINTS" id="PR01179">
    <property type="entry name" value="ODADCRBXLASE"/>
</dbReference>
<dbReference type="InterPro" id="IPR029066">
    <property type="entry name" value="PLP-binding_barrel"/>
</dbReference>
<dbReference type="PANTHER" id="PTHR11482:SF6">
    <property type="entry name" value="ORNITHINE DECARBOXYLASE 1-RELATED"/>
    <property type="match status" value="1"/>
</dbReference>
<evidence type="ECO:0000313" key="15">
    <source>
        <dbReference type="Proteomes" id="UP000319663"/>
    </source>
</evidence>
<dbReference type="EC" id="4.1.1.17" evidence="7"/>
<dbReference type="InterPro" id="IPR022644">
    <property type="entry name" value="De-COase2_N"/>
</dbReference>
<feature type="domain" description="Orn/DAP/Arg decarboxylase 2 N-terminal" evidence="13">
    <location>
        <begin position="38"/>
        <end position="264"/>
    </location>
</feature>
<evidence type="ECO:0000256" key="4">
    <source>
        <dbReference type="ARBA" id="ARBA00022898"/>
    </source>
</evidence>
<comment type="pathway">
    <text evidence="6">Amine and polyamine biosynthesis; putrescine biosynthesis via L-ornithine pathway; putrescine from L-ornithine: step 1/1.</text>
</comment>
<evidence type="ECO:0000256" key="9">
    <source>
        <dbReference type="ARBA" id="ARBA00049127"/>
    </source>
</evidence>
<sequence length="553" mass="61470">MPSDTVIDSLLADRIQRLNNNPRGVEHDLPFLVADTGRVFEQHQRWLRCLGTIKPFYAVKCNSDIRLLRYLAQLGVGFDCASWGEMKLVLDLGIDPSRIIFAHPCKAVSALQFASRHGIPRTTFDNADELDKIKEHALNLRLLLRIHADDDTALVSLGNKFGAPLDTTTALLQRAKDLGLTVEGVSFHIGSGASNADAFVTAVQDAKRVFRKGKQLGFNMHVLDVGGGFQDSNFEIMALTLRRVVEKEFPKSTQLIAEPGRFYARRFYTMGCKVISRRKQIGQKTDMLYLNDGIYGCFMNAILENEFYAPTLIRQETDDDSEREAGEHRYSVWGPSCDGLDCIAKDASMTCEVKAGDWLKFENMGGFSLAEILAVAKIHPFYNPNAQYPPGAETIESAVHQAAKQSTDIDLSSVPLISKKDLYKVIARLTDDTSRQNEYRRSSYISITGGGSGGLPLMFMTDARENRKHRAVFGKFIGTCRVAEPYDWILTTHCSGYFYRSLDLTSELMENAGATVLSAGNYMTPAEVVRALAHYHVNVLAGDGITSPPPWAR</sequence>
<comment type="caution">
    <text evidence="14">The sequence shown here is derived from an EMBL/GenBank/DDBJ whole genome shotgun (WGS) entry which is preliminary data.</text>
</comment>
<dbReference type="AlphaFoldDB" id="A0A507QRQ8"/>
<evidence type="ECO:0000256" key="6">
    <source>
        <dbReference type="ARBA" id="ARBA00034115"/>
    </source>
</evidence>
<dbReference type="Proteomes" id="UP000319663">
    <property type="component" value="Unassembled WGS sequence"/>
</dbReference>
<dbReference type="PROSITE" id="PS00878">
    <property type="entry name" value="ODR_DC_2_1"/>
    <property type="match status" value="1"/>
</dbReference>
<protein>
    <recommendedName>
        <fullName evidence="7">ornithine decarboxylase</fullName>
        <ecNumber evidence="7">4.1.1.17</ecNumber>
    </recommendedName>
</protein>
<dbReference type="InterPro" id="IPR022643">
    <property type="entry name" value="De-COase2_C"/>
</dbReference>
<dbReference type="Gene3D" id="2.40.37.10">
    <property type="entry name" value="Lyase, Ornithine Decarboxylase, Chain A, domain 1"/>
    <property type="match status" value="1"/>
</dbReference>
<comment type="subunit">
    <text evidence="8">Homodimer. Only the dimer is catalytically active, as the active sites are constructed of residues from both monomers.</text>
</comment>
<dbReference type="GO" id="GO:0004586">
    <property type="term" value="F:ornithine decarboxylase activity"/>
    <property type="evidence" value="ECO:0007669"/>
    <property type="project" value="UniProtKB-EC"/>
</dbReference>
<comment type="cofactor">
    <cofactor evidence="1 10">
        <name>pyridoxal 5'-phosphate</name>
        <dbReference type="ChEBI" id="CHEBI:597326"/>
    </cofactor>
</comment>
<comment type="similarity">
    <text evidence="2 11">Belongs to the Orn/Lys/Arg decarboxylase class-II family.</text>
</comment>
<keyword evidence="3" id="KW-0210">Decarboxylase</keyword>
<gene>
    <name evidence="14" type="ORF">MPDQ_001339</name>
</gene>
<dbReference type="Pfam" id="PF00278">
    <property type="entry name" value="Orn_DAP_Arg_deC"/>
    <property type="match status" value="1"/>
</dbReference>
<dbReference type="InterPro" id="IPR002433">
    <property type="entry name" value="Orn_de-COase"/>
</dbReference>
<dbReference type="PANTHER" id="PTHR11482">
    <property type="entry name" value="ARGININE/DIAMINOPIMELATE/ORNITHINE DECARBOXYLASE"/>
    <property type="match status" value="1"/>
</dbReference>
<accession>A0A507QRQ8</accession>
<evidence type="ECO:0000256" key="3">
    <source>
        <dbReference type="ARBA" id="ARBA00022793"/>
    </source>
</evidence>
<evidence type="ECO:0000256" key="10">
    <source>
        <dbReference type="PIRSR" id="PIRSR600183-50"/>
    </source>
</evidence>
<reference evidence="14 15" key="1">
    <citation type="submission" date="2019-06" db="EMBL/GenBank/DDBJ databases">
        <title>Wine fermentation using esterase from Monascus purpureus.</title>
        <authorList>
            <person name="Geng C."/>
            <person name="Zhang Y."/>
        </authorList>
    </citation>
    <scope>NUCLEOTIDE SEQUENCE [LARGE SCALE GENOMIC DNA]</scope>
    <source>
        <strain evidence="14">HQ1</strain>
    </source>
</reference>
<evidence type="ECO:0000256" key="7">
    <source>
        <dbReference type="ARBA" id="ARBA00034138"/>
    </source>
</evidence>
<dbReference type="FunFam" id="3.20.20.10:FF:000005">
    <property type="entry name" value="Ornithine decarboxylase"/>
    <property type="match status" value="1"/>
</dbReference>
<dbReference type="InterPro" id="IPR000183">
    <property type="entry name" value="Orn/DAP/Arg_de-COase"/>
</dbReference>
<comment type="catalytic activity">
    <reaction evidence="9">
        <text>L-ornithine + H(+) = putrescine + CO2</text>
        <dbReference type="Rhea" id="RHEA:22964"/>
        <dbReference type="ChEBI" id="CHEBI:15378"/>
        <dbReference type="ChEBI" id="CHEBI:16526"/>
        <dbReference type="ChEBI" id="CHEBI:46911"/>
        <dbReference type="ChEBI" id="CHEBI:326268"/>
        <dbReference type="EC" id="4.1.1.17"/>
    </reaction>
</comment>
<dbReference type="EMBL" id="VIFY01000135">
    <property type="protein sequence ID" value="TQB69802.1"/>
    <property type="molecule type" value="Genomic_DNA"/>
</dbReference>
<organism evidence="14 15">
    <name type="scientific">Monascus purpureus</name>
    <name type="common">Red mold</name>
    <name type="synonym">Monascus anka</name>
    <dbReference type="NCBI Taxonomy" id="5098"/>
    <lineage>
        <taxon>Eukaryota</taxon>
        <taxon>Fungi</taxon>
        <taxon>Dikarya</taxon>
        <taxon>Ascomycota</taxon>
        <taxon>Pezizomycotina</taxon>
        <taxon>Eurotiomycetes</taxon>
        <taxon>Eurotiomycetidae</taxon>
        <taxon>Eurotiales</taxon>
        <taxon>Aspergillaceae</taxon>
        <taxon>Monascus</taxon>
    </lineage>
</organism>
<evidence type="ECO:0000259" key="13">
    <source>
        <dbReference type="Pfam" id="PF02784"/>
    </source>
</evidence>
<keyword evidence="5" id="KW-0456">Lyase</keyword>
<dbReference type="SUPFAM" id="SSF51419">
    <property type="entry name" value="PLP-binding barrel"/>
    <property type="match status" value="1"/>
</dbReference>
<name>A0A507QRQ8_MONPU</name>
<keyword evidence="4 10" id="KW-0663">Pyridoxal phosphate</keyword>